<dbReference type="RefSeq" id="WP_054537093.1">
    <property type="nucleotide sequence ID" value="NZ_LGKP01000040.1"/>
</dbReference>
<keyword evidence="4" id="KW-1185">Reference proteome</keyword>
<dbReference type="GO" id="GO:0005524">
    <property type="term" value="F:ATP binding"/>
    <property type="evidence" value="ECO:0007669"/>
    <property type="project" value="InterPro"/>
</dbReference>
<dbReference type="InterPro" id="IPR027417">
    <property type="entry name" value="P-loop_NTPase"/>
</dbReference>
<gene>
    <name evidence="3" type="ORF">SE18_24445</name>
</gene>
<evidence type="ECO:0000313" key="3">
    <source>
        <dbReference type="EMBL" id="KPL80210.1"/>
    </source>
</evidence>
<evidence type="ECO:0000259" key="1">
    <source>
        <dbReference type="PROSITE" id="PS51192"/>
    </source>
</evidence>
<feature type="domain" description="Helicase ATP-binding" evidence="1">
    <location>
        <begin position="24"/>
        <end position="180"/>
    </location>
</feature>
<accession>A0A0N8GP87</accession>
<dbReference type="InterPro" id="IPR050742">
    <property type="entry name" value="Helicase_Restrict-Modif_Enz"/>
</dbReference>
<dbReference type="InterPro" id="IPR014001">
    <property type="entry name" value="Helicase_ATP-bd"/>
</dbReference>
<dbReference type="Pfam" id="PF00271">
    <property type="entry name" value="Helicase_C"/>
    <property type="match status" value="1"/>
</dbReference>
<reference evidence="3 4" key="1">
    <citation type="submission" date="2015-07" db="EMBL/GenBank/DDBJ databases">
        <title>Whole genome sequence of Herpetosiphon geysericola DSM 7119.</title>
        <authorList>
            <person name="Hemp J."/>
            <person name="Ward L.M."/>
            <person name="Pace L.A."/>
            <person name="Fischer W.W."/>
        </authorList>
    </citation>
    <scope>NUCLEOTIDE SEQUENCE [LARGE SCALE GENOMIC DNA]</scope>
    <source>
        <strain evidence="3 4">DSM 7119</strain>
    </source>
</reference>
<dbReference type="GO" id="GO:0003677">
    <property type="term" value="F:DNA binding"/>
    <property type="evidence" value="ECO:0007669"/>
    <property type="project" value="InterPro"/>
</dbReference>
<dbReference type="PROSITE" id="PS51192">
    <property type="entry name" value="HELICASE_ATP_BIND_1"/>
    <property type="match status" value="1"/>
</dbReference>
<dbReference type="Pfam" id="PF04851">
    <property type="entry name" value="ResIII"/>
    <property type="match status" value="1"/>
</dbReference>
<sequence>MQLRLYQIESVTSVQKDWQDGATDVLGVAATGAGKTQIMLSTMLGHADIPPVLVDGKRGLLIAHREELIRQPYERIASYWKHWLPNVGIVKAEENQPHRQMVIATVQSLHAKRLQTLLHYGPIDYLAIDECHHATADSYMELYQALKKANPNLRHMGVTATPQRADDIGLITVYQKNSFAIDIGYLVREGYLVPFKSLELATRTSLKGVRKTGNDLNAGQLKHVFELSNVFELVVDSYIKYAQGRKSIAFTVSVEGAHDLAAAFTKRGITAIAIDGTTPKEERRRILAAFSRGEYMVLTNCAVLTEGFDQPDIGCVMMVRPTVNRSLFVQCVGRGLRTAPGKDDCLVLEFAPSSGHNLASLGDVLGLPREVIEASRQAADEAEEGDVIGGMSFDGQDVHGLEGNPLELVARQIDYLKGTALHWERRDGWMILGLGEGGDGYERILAITPPMMTDPFKLFGLMKPKGTWDWSAKQLASAENFGELAEVANQYAEERGARNLMLKTASWKHQPASEGQIKYLRRLARGSGDKIKWQLLSKGDAATLITYYQTREALERVGMWR</sequence>
<dbReference type="PANTHER" id="PTHR47396">
    <property type="entry name" value="TYPE I RESTRICTION ENZYME ECOKI R PROTEIN"/>
    <property type="match status" value="1"/>
</dbReference>
<organism evidence="3 4">
    <name type="scientific">Herpetosiphon geysericola</name>
    <dbReference type="NCBI Taxonomy" id="70996"/>
    <lineage>
        <taxon>Bacteria</taxon>
        <taxon>Bacillati</taxon>
        <taxon>Chloroflexota</taxon>
        <taxon>Chloroflexia</taxon>
        <taxon>Herpetosiphonales</taxon>
        <taxon>Herpetosiphonaceae</taxon>
        <taxon>Herpetosiphon</taxon>
    </lineage>
</organism>
<dbReference type="AlphaFoldDB" id="A0A0N8GP87"/>
<dbReference type="SMART" id="SM00490">
    <property type="entry name" value="HELICc"/>
    <property type="match status" value="1"/>
</dbReference>
<name>A0A0N8GP87_9CHLR</name>
<comment type="caution">
    <text evidence="3">The sequence shown here is derived from an EMBL/GenBank/DDBJ whole genome shotgun (WGS) entry which is preliminary data.</text>
</comment>
<dbReference type="GO" id="GO:0016787">
    <property type="term" value="F:hydrolase activity"/>
    <property type="evidence" value="ECO:0007669"/>
    <property type="project" value="InterPro"/>
</dbReference>
<dbReference type="PROSITE" id="PS51194">
    <property type="entry name" value="HELICASE_CTER"/>
    <property type="match status" value="1"/>
</dbReference>
<dbReference type="InterPro" id="IPR006935">
    <property type="entry name" value="Helicase/UvrB_N"/>
</dbReference>
<evidence type="ECO:0008006" key="5">
    <source>
        <dbReference type="Google" id="ProtNLM"/>
    </source>
</evidence>
<dbReference type="EMBL" id="LGKP01000040">
    <property type="protein sequence ID" value="KPL80210.1"/>
    <property type="molecule type" value="Genomic_DNA"/>
</dbReference>
<proteinExistence type="predicted"/>
<dbReference type="SMART" id="SM00487">
    <property type="entry name" value="DEXDc"/>
    <property type="match status" value="1"/>
</dbReference>
<dbReference type="GO" id="GO:0005829">
    <property type="term" value="C:cytosol"/>
    <property type="evidence" value="ECO:0007669"/>
    <property type="project" value="TreeGrafter"/>
</dbReference>
<evidence type="ECO:0000313" key="4">
    <source>
        <dbReference type="Proteomes" id="UP000050277"/>
    </source>
</evidence>
<dbReference type="Gene3D" id="3.40.50.300">
    <property type="entry name" value="P-loop containing nucleotide triphosphate hydrolases"/>
    <property type="match status" value="2"/>
</dbReference>
<dbReference type="InterPro" id="IPR001650">
    <property type="entry name" value="Helicase_C-like"/>
</dbReference>
<dbReference type="OrthoDB" id="141806at2"/>
<dbReference type="STRING" id="70996.SE18_24445"/>
<feature type="domain" description="Helicase C-terminal" evidence="2">
    <location>
        <begin position="234"/>
        <end position="380"/>
    </location>
</feature>
<protein>
    <recommendedName>
        <fullName evidence="5">DEAD/DEAH box helicase</fullName>
    </recommendedName>
</protein>
<evidence type="ECO:0000259" key="2">
    <source>
        <dbReference type="PROSITE" id="PS51194"/>
    </source>
</evidence>
<dbReference type="Proteomes" id="UP000050277">
    <property type="component" value="Unassembled WGS sequence"/>
</dbReference>
<dbReference type="PANTHER" id="PTHR47396:SF1">
    <property type="entry name" value="ATP-DEPENDENT HELICASE IRC3-RELATED"/>
    <property type="match status" value="1"/>
</dbReference>
<dbReference type="SUPFAM" id="SSF52540">
    <property type="entry name" value="P-loop containing nucleoside triphosphate hydrolases"/>
    <property type="match status" value="1"/>
</dbReference>